<name>A0A1E5RJU3_HANUV</name>
<organism evidence="2 3">
    <name type="scientific">Hanseniaspora uvarum</name>
    <name type="common">Yeast</name>
    <name type="synonym">Kloeckera apiculata</name>
    <dbReference type="NCBI Taxonomy" id="29833"/>
    <lineage>
        <taxon>Eukaryota</taxon>
        <taxon>Fungi</taxon>
        <taxon>Dikarya</taxon>
        <taxon>Ascomycota</taxon>
        <taxon>Saccharomycotina</taxon>
        <taxon>Saccharomycetes</taxon>
        <taxon>Saccharomycodales</taxon>
        <taxon>Saccharomycodaceae</taxon>
        <taxon>Hanseniaspora</taxon>
    </lineage>
</organism>
<dbReference type="AlphaFoldDB" id="A0A1E5RJU3"/>
<sequence length="284" mass="31994">MVASILTNSHPSLVGLSVRNYETDGHDLSPQNSAKETATQAFLDSQKKIPSTQNILNSKEQEDSYYYTKVSDLEATGCLMDEYDAANINLNPVENHDQEDEHKRLEMLRKQKLRMEKPTAVKFTLSPTHSNSLVSSTDPITDEMITPYNSKVTSKSNDDSIGYKEMIKNSLGEDIDIKRKASFPHLARGDSYQTTQDSEDRISRPLIQRAGTSEYLKELNRSKSQDREAINSDAEGLSHSERNGPYYSIPKDDINAAVGSYTYEPAKRVTSRIQEEDEDIIMAE</sequence>
<evidence type="ECO:0000313" key="2">
    <source>
        <dbReference type="EMBL" id="OEJ87155.1"/>
    </source>
</evidence>
<reference evidence="3" key="1">
    <citation type="journal article" date="2016" name="Genome Announc.">
        <title>Genome sequences of three species of Hanseniaspora isolated from spontaneous wine fermentations.</title>
        <authorList>
            <person name="Sternes P.R."/>
            <person name="Lee D."/>
            <person name="Kutyna D.R."/>
            <person name="Borneman A.R."/>
        </authorList>
    </citation>
    <scope>NUCLEOTIDE SEQUENCE [LARGE SCALE GENOMIC DNA]</scope>
    <source>
        <strain evidence="3">AWRI3580</strain>
    </source>
</reference>
<evidence type="ECO:0000256" key="1">
    <source>
        <dbReference type="SAM" id="MobiDB-lite"/>
    </source>
</evidence>
<dbReference type="EMBL" id="LPNN01000005">
    <property type="protein sequence ID" value="OEJ87155.1"/>
    <property type="molecule type" value="Genomic_DNA"/>
</dbReference>
<gene>
    <name evidence="2" type="ORF">AWRI3580_g2504</name>
</gene>
<feature type="region of interest" description="Disordered" evidence="1">
    <location>
        <begin position="219"/>
        <end position="251"/>
    </location>
</feature>
<evidence type="ECO:0000313" key="3">
    <source>
        <dbReference type="Proteomes" id="UP000095358"/>
    </source>
</evidence>
<dbReference type="VEuPathDB" id="FungiDB:AWRI3580_g2504"/>
<accession>A0A1E5RJU3</accession>
<comment type="caution">
    <text evidence="2">The sequence shown here is derived from an EMBL/GenBank/DDBJ whole genome shotgun (WGS) entry which is preliminary data.</text>
</comment>
<dbReference type="OrthoDB" id="4068767at2759"/>
<proteinExistence type="predicted"/>
<keyword evidence="3" id="KW-1185">Reference proteome</keyword>
<dbReference type="Proteomes" id="UP000095358">
    <property type="component" value="Unassembled WGS sequence"/>
</dbReference>
<protein>
    <submittedName>
        <fullName evidence="2">Uncharacterized protein</fullName>
    </submittedName>
</protein>
<feature type="compositionally biased region" description="Basic and acidic residues" evidence="1">
    <location>
        <begin position="219"/>
        <end position="242"/>
    </location>
</feature>